<dbReference type="PANTHER" id="PTHR22916:SF67">
    <property type="entry name" value="COLANIC ACID BIOSYNTHESIS GLYCOSYL TRANSFERASE WCAE-RELATED"/>
    <property type="match status" value="1"/>
</dbReference>
<dbReference type="InterPro" id="IPR029044">
    <property type="entry name" value="Nucleotide-diphossugar_trans"/>
</dbReference>
<gene>
    <name evidence="2" type="ORF">IRJ16_17780</name>
</gene>
<dbReference type="Pfam" id="PF00535">
    <property type="entry name" value="Glycos_transf_2"/>
    <property type="match status" value="1"/>
</dbReference>
<proteinExistence type="predicted"/>
<dbReference type="Proteomes" id="UP000622475">
    <property type="component" value="Unassembled WGS sequence"/>
</dbReference>
<comment type="caution">
    <text evidence="2">The sequence shown here is derived from an EMBL/GenBank/DDBJ whole genome shotgun (WGS) entry which is preliminary data.</text>
</comment>
<dbReference type="EMBL" id="JADFFL010000007">
    <property type="protein sequence ID" value="MBE9663741.1"/>
    <property type="molecule type" value="Genomic_DNA"/>
</dbReference>
<organism evidence="2 3">
    <name type="scientific">Mucilaginibacter myungsuensis</name>
    <dbReference type="NCBI Taxonomy" id="649104"/>
    <lineage>
        <taxon>Bacteria</taxon>
        <taxon>Pseudomonadati</taxon>
        <taxon>Bacteroidota</taxon>
        <taxon>Sphingobacteriia</taxon>
        <taxon>Sphingobacteriales</taxon>
        <taxon>Sphingobacteriaceae</taxon>
        <taxon>Mucilaginibacter</taxon>
    </lineage>
</organism>
<dbReference type="CDD" id="cd06433">
    <property type="entry name" value="GT_2_WfgS_like"/>
    <property type="match status" value="1"/>
</dbReference>
<keyword evidence="3" id="KW-1185">Reference proteome</keyword>
<sequence>MISIIVVTFNAQNGLERTIKSVIDQDYKTIELVIIDGGSTDGTIEILRKYDSKIAHWKSEPDEGVYDAMNKALDVVKGDLIYFLGSGDILYNILKNIVPYFKDRKTIYYGDVYRNDLMSKYDGEFSAFKLAIVNICHQAIFYPSAVFKKRRYNNKYKIFADHALNMECYGDPNYNFKYLPVTVCNYEGGGYSANTVDLPFFEDKMELTRSNFPLSVYIYALIRRYMARAVKRPHRNRFNT</sequence>
<dbReference type="AlphaFoldDB" id="A0A929PY11"/>
<evidence type="ECO:0000313" key="2">
    <source>
        <dbReference type="EMBL" id="MBE9663741.1"/>
    </source>
</evidence>
<accession>A0A929PY11</accession>
<dbReference type="PANTHER" id="PTHR22916">
    <property type="entry name" value="GLYCOSYLTRANSFERASE"/>
    <property type="match status" value="1"/>
</dbReference>
<feature type="domain" description="Glycosyltransferase 2-like" evidence="1">
    <location>
        <begin position="3"/>
        <end position="137"/>
    </location>
</feature>
<dbReference type="InterPro" id="IPR001173">
    <property type="entry name" value="Glyco_trans_2-like"/>
</dbReference>
<name>A0A929PY11_9SPHI</name>
<dbReference type="SUPFAM" id="SSF53448">
    <property type="entry name" value="Nucleotide-diphospho-sugar transferases"/>
    <property type="match status" value="1"/>
</dbReference>
<protein>
    <submittedName>
        <fullName evidence="2">Glycosyltransferase</fullName>
    </submittedName>
</protein>
<evidence type="ECO:0000259" key="1">
    <source>
        <dbReference type="Pfam" id="PF00535"/>
    </source>
</evidence>
<dbReference type="GO" id="GO:0016758">
    <property type="term" value="F:hexosyltransferase activity"/>
    <property type="evidence" value="ECO:0007669"/>
    <property type="project" value="UniProtKB-ARBA"/>
</dbReference>
<evidence type="ECO:0000313" key="3">
    <source>
        <dbReference type="Proteomes" id="UP000622475"/>
    </source>
</evidence>
<dbReference type="Gene3D" id="3.90.550.10">
    <property type="entry name" value="Spore Coat Polysaccharide Biosynthesis Protein SpsA, Chain A"/>
    <property type="match status" value="1"/>
</dbReference>
<reference evidence="2" key="1">
    <citation type="submission" date="2020-10" db="EMBL/GenBank/DDBJ databases">
        <title>Mucilaginibacter mali sp. nov., isolated from rhizosphere soil of apple orchard.</title>
        <authorList>
            <person name="Lee J.-S."/>
            <person name="Kim H.S."/>
            <person name="Kim J.-S."/>
        </authorList>
    </citation>
    <scope>NUCLEOTIDE SEQUENCE</scope>
    <source>
        <strain evidence="2">KCTC 22746</strain>
    </source>
</reference>